<accession>A0A4R6UBB5</accession>
<dbReference type="OrthoDB" id="1894615at2"/>
<comment type="caution">
    <text evidence="3">The sequence shown here is derived from an EMBL/GenBank/DDBJ whole genome shotgun (WGS) entry which is preliminary data.</text>
</comment>
<proteinExistence type="predicted"/>
<dbReference type="PROSITE" id="PS50937">
    <property type="entry name" value="HTH_MERR_2"/>
    <property type="match status" value="1"/>
</dbReference>
<dbReference type="InterPro" id="IPR047057">
    <property type="entry name" value="MerR_fam"/>
</dbReference>
<dbReference type="GO" id="GO:0003700">
    <property type="term" value="F:DNA-binding transcription factor activity"/>
    <property type="evidence" value="ECO:0007669"/>
    <property type="project" value="InterPro"/>
</dbReference>
<gene>
    <name evidence="3" type="ORF">EV213_106100</name>
</gene>
<dbReference type="RefSeq" id="WP_133580204.1">
    <property type="nucleotide sequence ID" value="NZ_SNYJ01000006.1"/>
</dbReference>
<evidence type="ECO:0000259" key="2">
    <source>
        <dbReference type="PROSITE" id="PS50937"/>
    </source>
</evidence>
<sequence>MIYSIGELINRIKISRRTLHYYDEIGLLKPTISRENGYRYYDESAVLKLQTILSLKSMDFSLDEIKELFDTTPETSDTPDDPWMPLLQMQIDQATRKIDDLKRKQFILRSVSHTLVMSGKRVDEDIFQLMKKIESPHFVEGEIPATFPKEVFSDDEIRVLERLPLIGSEDPRVAETIHLIKQTRSAMHKGIEQAEEDRLAHLWANCISKWFDGDLALQNKYFTFIDSASKEKPIVFGLDDEVIRFIDQLMNTTQQREESEHES</sequence>
<evidence type="ECO:0000313" key="3">
    <source>
        <dbReference type="EMBL" id="TDQ40384.1"/>
    </source>
</evidence>
<dbReference type="SUPFAM" id="SSF46955">
    <property type="entry name" value="Putative DNA-binding domain"/>
    <property type="match status" value="1"/>
</dbReference>
<feature type="domain" description="HTH merR-type" evidence="2">
    <location>
        <begin position="1"/>
        <end position="71"/>
    </location>
</feature>
<dbReference type="InterPro" id="IPR000551">
    <property type="entry name" value="MerR-type_HTH_dom"/>
</dbReference>
<keyword evidence="1 3" id="KW-0238">DNA-binding</keyword>
<dbReference type="CDD" id="cd01106">
    <property type="entry name" value="HTH_TipAL-Mta"/>
    <property type="match status" value="1"/>
</dbReference>
<protein>
    <submittedName>
        <fullName evidence="3">DNA-binding transcriptional MerR regulator</fullName>
    </submittedName>
</protein>
<dbReference type="PANTHER" id="PTHR30204:SF90">
    <property type="entry name" value="HTH-TYPE TRANSCRIPTIONAL ACTIVATOR MTA"/>
    <property type="match status" value="1"/>
</dbReference>
<keyword evidence="4" id="KW-1185">Reference proteome</keyword>
<dbReference type="InterPro" id="IPR009061">
    <property type="entry name" value="DNA-bd_dom_put_sf"/>
</dbReference>
<dbReference type="SMART" id="SM00422">
    <property type="entry name" value="HTH_MERR"/>
    <property type="match status" value="1"/>
</dbReference>
<dbReference type="Pfam" id="PF13411">
    <property type="entry name" value="MerR_1"/>
    <property type="match status" value="1"/>
</dbReference>
<organism evidence="3 4">
    <name type="scientific">Aureibacillus halotolerans</name>
    <dbReference type="NCBI Taxonomy" id="1508390"/>
    <lineage>
        <taxon>Bacteria</taxon>
        <taxon>Bacillati</taxon>
        <taxon>Bacillota</taxon>
        <taxon>Bacilli</taxon>
        <taxon>Bacillales</taxon>
        <taxon>Bacillaceae</taxon>
        <taxon>Aureibacillus</taxon>
    </lineage>
</organism>
<dbReference type="EMBL" id="SNYJ01000006">
    <property type="protein sequence ID" value="TDQ40384.1"/>
    <property type="molecule type" value="Genomic_DNA"/>
</dbReference>
<evidence type="ECO:0000256" key="1">
    <source>
        <dbReference type="ARBA" id="ARBA00023125"/>
    </source>
</evidence>
<evidence type="ECO:0000313" key="4">
    <source>
        <dbReference type="Proteomes" id="UP000295632"/>
    </source>
</evidence>
<dbReference type="GO" id="GO:0003677">
    <property type="term" value="F:DNA binding"/>
    <property type="evidence" value="ECO:0007669"/>
    <property type="project" value="UniProtKB-KW"/>
</dbReference>
<dbReference type="Proteomes" id="UP000295632">
    <property type="component" value="Unassembled WGS sequence"/>
</dbReference>
<dbReference type="AlphaFoldDB" id="A0A4R6UBB5"/>
<dbReference type="Gene3D" id="1.10.1660.10">
    <property type="match status" value="1"/>
</dbReference>
<name>A0A4R6UBB5_9BACI</name>
<reference evidence="3 4" key="1">
    <citation type="submission" date="2019-03" db="EMBL/GenBank/DDBJ databases">
        <title>Genomic Encyclopedia of Type Strains, Phase IV (KMG-IV): sequencing the most valuable type-strain genomes for metagenomic binning, comparative biology and taxonomic classification.</title>
        <authorList>
            <person name="Goeker M."/>
        </authorList>
    </citation>
    <scope>NUCLEOTIDE SEQUENCE [LARGE SCALE GENOMIC DNA]</scope>
    <source>
        <strain evidence="3 4">DSM 28697</strain>
    </source>
</reference>
<dbReference type="PANTHER" id="PTHR30204">
    <property type="entry name" value="REDOX-CYCLING DRUG-SENSING TRANSCRIPTIONAL ACTIVATOR SOXR"/>
    <property type="match status" value="1"/>
</dbReference>